<dbReference type="Pfam" id="PF14559">
    <property type="entry name" value="TPR_19"/>
    <property type="match status" value="1"/>
</dbReference>
<sequence length="122" mass="13130">MLSTEHRQRLLDIANAGCSKGLVVEARAIYEGLLTLDPAMAPASIGLALSHIVLNEFAEGEQLLREKVLAADPADQEARAMLGLCLTLAGRRDDAEDVLEPLSREGGPRAELATTLLERARQ</sequence>
<dbReference type="AlphaFoldDB" id="A0A1I3PN88"/>
<dbReference type="Gene3D" id="1.25.40.10">
    <property type="entry name" value="Tetratricopeptide repeat domain"/>
    <property type="match status" value="1"/>
</dbReference>
<dbReference type="OrthoDB" id="5465359at2"/>
<feature type="region of interest" description="Disordered" evidence="1">
    <location>
        <begin position="99"/>
        <end position="122"/>
    </location>
</feature>
<dbReference type="SUPFAM" id="SSF48452">
    <property type="entry name" value="TPR-like"/>
    <property type="match status" value="1"/>
</dbReference>
<keyword evidence="3" id="KW-1185">Reference proteome</keyword>
<dbReference type="RefSeq" id="WP_092372538.1">
    <property type="nucleotide sequence ID" value="NZ_FORX01000002.1"/>
</dbReference>
<accession>A0A1I3PN88</accession>
<name>A0A1I3PN88_9BACT</name>
<proteinExistence type="predicted"/>
<evidence type="ECO:0000256" key="1">
    <source>
        <dbReference type="SAM" id="MobiDB-lite"/>
    </source>
</evidence>
<dbReference type="InterPro" id="IPR011990">
    <property type="entry name" value="TPR-like_helical_dom_sf"/>
</dbReference>
<dbReference type="EMBL" id="FORX01000002">
    <property type="protein sequence ID" value="SFJ22787.1"/>
    <property type="molecule type" value="Genomic_DNA"/>
</dbReference>
<organism evidence="2 3">
    <name type="scientific">Desulfomicrobium apsheronum</name>
    <dbReference type="NCBI Taxonomy" id="52560"/>
    <lineage>
        <taxon>Bacteria</taxon>
        <taxon>Pseudomonadati</taxon>
        <taxon>Thermodesulfobacteriota</taxon>
        <taxon>Desulfovibrionia</taxon>
        <taxon>Desulfovibrionales</taxon>
        <taxon>Desulfomicrobiaceae</taxon>
        <taxon>Desulfomicrobium</taxon>
    </lineage>
</organism>
<dbReference type="STRING" id="52560.SAMN04488082_10252"/>
<protein>
    <submittedName>
        <fullName evidence="2">Tetratricopeptide repeat-containing protein</fullName>
    </submittedName>
</protein>
<evidence type="ECO:0000313" key="2">
    <source>
        <dbReference type="EMBL" id="SFJ22787.1"/>
    </source>
</evidence>
<gene>
    <name evidence="2" type="ORF">SAMN04488082_10252</name>
</gene>
<reference evidence="3" key="1">
    <citation type="submission" date="2016-10" db="EMBL/GenBank/DDBJ databases">
        <authorList>
            <person name="Varghese N."/>
            <person name="Submissions S."/>
        </authorList>
    </citation>
    <scope>NUCLEOTIDE SEQUENCE [LARGE SCALE GENOMIC DNA]</scope>
    <source>
        <strain evidence="3">DSM 5918</strain>
    </source>
</reference>
<evidence type="ECO:0000313" key="3">
    <source>
        <dbReference type="Proteomes" id="UP000198635"/>
    </source>
</evidence>
<dbReference type="Proteomes" id="UP000198635">
    <property type="component" value="Unassembled WGS sequence"/>
</dbReference>